<dbReference type="Proteomes" id="UP000070328">
    <property type="component" value="Unassembled WGS sequence"/>
</dbReference>
<comment type="caution">
    <text evidence="6">The sequence shown here is derived from an EMBL/GenBank/DDBJ whole genome shotgun (WGS) entry which is preliminary data.</text>
</comment>
<dbReference type="EMBL" id="JFBX01000230">
    <property type="protein sequence ID" value="KXH45053.1"/>
    <property type="molecule type" value="Genomic_DNA"/>
</dbReference>
<feature type="chain" id="PRO_5012136189" evidence="4">
    <location>
        <begin position="16"/>
        <end position="391"/>
    </location>
</feature>
<keyword evidence="7" id="KW-1185">Reference proteome</keyword>
<keyword evidence="2" id="KW-0539">Nucleus</keyword>
<evidence type="ECO:0000256" key="1">
    <source>
        <dbReference type="ARBA" id="ARBA00004123"/>
    </source>
</evidence>
<evidence type="ECO:0000256" key="3">
    <source>
        <dbReference type="SAM" id="MobiDB-lite"/>
    </source>
</evidence>
<dbReference type="CDD" id="cd12148">
    <property type="entry name" value="fungal_TF_MHR"/>
    <property type="match status" value="1"/>
</dbReference>
<evidence type="ECO:0000256" key="4">
    <source>
        <dbReference type="SAM" id="SignalP"/>
    </source>
</evidence>
<dbReference type="SMART" id="SM00906">
    <property type="entry name" value="Fungal_trans"/>
    <property type="match status" value="1"/>
</dbReference>
<dbReference type="AlphaFoldDB" id="A0A135TA74"/>
<dbReference type="PANTHER" id="PTHR31001">
    <property type="entry name" value="UNCHARACTERIZED TRANSCRIPTIONAL REGULATORY PROTEIN"/>
    <property type="match status" value="1"/>
</dbReference>
<proteinExistence type="predicted"/>
<dbReference type="GO" id="GO:0003677">
    <property type="term" value="F:DNA binding"/>
    <property type="evidence" value="ECO:0007669"/>
    <property type="project" value="InterPro"/>
</dbReference>
<feature type="region of interest" description="Disordered" evidence="3">
    <location>
        <begin position="83"/>
        <end position="110"/>
    </location>
</feature>
<feature type="compositionally biased region" description="Polar residues" evidence="3">
    <location>
        <begin position="87"/>
        <end position="109"/>
    </location>
</feature>
<evidence type="ECO:0000256" key="2">
    <source>
        <dbReference type="ARBA" id="ARBA00023242"/>
    </source>
</evidence>
<dbReference type="PANTHER" id="PTHR31001:SF85">
    <property type="entry name" value="ZN(II)2CYS6 TRANSCRIPTION FACTOR (EUROFUNG)"/>
    <property type="match status" value="1"/>
</dbReference>
<organism evidence="6 7">
    <name type="scientific">Colletotrichum simmondsii</name>
    <dbReference type="NCBI Taxonomy" id="703756"/>
    <lineage>
        <taxon>Eukaryota</taxon>
        <taxon>Fungi</taxon>
        <taxon>Dikarya</taxon>
        <taxon>Ascomycota</taxon>
        <taxon>Pezizomycotina</taxon>
        <taxon>Sordariomycetes</taxon>
        <taxon>Hypocreomycetidae</taxon>
        <taxon>Glomerellales</taxon>
        <taxon>Glomerellaceae</taxon>
        <taxon>Colletotrichum</taxon>
        <taxon>Colletotrichum acutatum species complex</taxon>
    </lineage>
</organism>
<feature type="signal peptide" evidence="4">
    <location>
        <begin position="1"/>
        <end position="15"/>
    </location>
</feature>
<dbReference type="GO" id="GO:0006351">
    <property type="term" value="P:DNA-templated transcription"/>
    <property type="evidence" value="ECO:0007669"/>
    <property type="project" value="InterPro"/>
</dbReference>
<dbReference type="GO" id="GO:0008270">
    <property type="term" value="F:zinc ion binding"/>
    <property type="evidence" value="ECO:0007669"/>
    <property type="project" value="InterPro"/>
</dbReference>
<protein>
    <submittedName>
        <fullName evidence="6">C6 zinc finger protein</fullName>
    </submittedName>
</protein>
<keyword evidence="4" id="KW-0732">Signal</keyword>
<evidence type="ECO:0000313" key="7">
    <source>
        <dbReference type="Proteomes" id="UP000070328"/>
    </source>
</evidence>
<sequence length="391" mass="43939">MLLQALVLHLASTLGRQNSHASWVLSGVCIRSAQRLGMHRDGEALGLPPLETELRRRVWWHMVLLDFRFALASGFTPTSLGACDTRMPTNVNDEDIASSTTNHPENSPGPTDMIICLITSGLAKSMAERPDISEALTTIEMNAISGSRSRGCDMAKFVSDVEDHLEMIVGRFCNPEAGPLHIAALQMKSAMTQKISMIANGPRQGAADRSSPNERADNLFTLAVEATEHFANLLRKMRDGNFLWFVLQYFEQDLFTYMLARLCHRTAGSIVDRAWNVLPVIFAHFGEIVDPTTALCSTIETFLFRSWRSRQEHLLLQLGYLPETPEFVRKVEDSLRTRGQVTSPLDRPEAMERRSGTDEFHTAFWDMMGWGLVPDQSFIEPTVGSYTNWFQ</sequence>
<evidence type="ECO:0000259" key="5">
    <source>
        <dbReference type="SMART" id="SM00906"/>
    </source>
</evidence>
<accession>A0A135TA74</accession>
<dbReference type="Pfam" id="PF04082">
    <property type="entry name" value="Fungal_trans"/>
    <property type="match status" value="1"/>
</dbReference>
<reference evidence="6 7" key="1">
    <citation type="submission" date="2014-02" db="EMBL/GenBank/DDBJ databases">
        <title>The genome sequence of Colletotrichum simmondsii CBS122122.</title>
        <authorList>
            <person name="Baroncelli R."/>
            <person name="Thon M.R."/>
        </authorList>
    </citation>
    <scope>NUCLEOTIDE SEQUENCE [LARGE SCALE GENOMIC DNA]</scope>
    <source>
        <strain evidence="6 7">CBS122122</strain>
    </source>
</reference>
<feature type="domain" description="Xylanolytic transcriptional activator regulatory" evidence="5">
    <location>
        <begin position="22"/>
        <end position="94"/>
    </location>
</feature>
<evidence type="ECO:0000313" key="6">
    <source>
        <dbReference type="EMBL" id="KXH45053.1"/>
    </source>
</evidence>
<comment type="subcellular location">
    <subcellularLocation>
        <location evidence="1">Nucleus</location>
    </subcellularLocation>
</comment>
<dbReference type="InterPro" id="IPR007219">
    <property type="entry name" value="XnlR_reg_dom"/>
</dbReference>
<dbReference type="GO" id="GO:0005634">
    <property type="term" value="C:nucleus"/>
    <property type="evidence" value="ECO:0007669"/>
    <property type="project" value="UniProtKB-SubCell"/>
</dbReference>
<gene>
    <name evidence="6" type="ORF">CSIM01_01182</name>
</gene>
<dbReference type="InterPro" id="IPR050613">
    <property type="entry name" value="Sec_Metabolite_Reg"/>
</dbReference>
<name>A0A135TA74_9PEZI</name>